<gene>
    <name evidence="2" type="ORF">HLA92_02090</name>
</gene>
<name>A0A6M4JCY3_9MOLU</name>
<organism evidence="2 3">
    <name type="scientific">Mycoplasma miroungirhinis</name>
    <dbReference type="NCBI Taxonomy" id="754516"/>
    <lineage>
        <taxon>Bacteria</taxon>
        <taxon>Bacillati</taxon>
        <taxon>Mycoplasmatota</taxon>
        <taxon>Mollicutes</taxon>
        <taxon>Mycoplasmataceae</taxon>
        <taxon>Mycoplasma</taxon>
    </lineage>
</organism>
<dbReference type="EMBL" id="CP053097">
    <property type="protein sequence ID" value="QJR44215.1"/>
    <property type="molecule type" value="Genomic_DNA"/>
</dbReference>
<dbReference type="InterPro" id="IPR002575">
    <property type="entry name" value="Aminoglycoside_PTrfase"/>
</dbReference>
<dbReference type="AlphaFoldDB" id="A0A6M4JCY3"/>
<evidence type="ECO:0000259" key="1">
    <source>
        <dbReference type="Pfam" id="PF01636"/>
    </source>
</evidence>
<evidence type="ECO:0000313" key="2">
    <source>
        <dbReference type="EMBL" id="QJR44215.1"/>
    </source>
</evidence>
<dbReference type="Gene3D" id="3.90.1200.10">
    <property type="match status" value="1"/>
</dbReference>
<dbReference type="SUPFAM" id="SSF56112">
    <property type="entry name" value="Protein kinase-like (PK-like)"/>
    <property type="match status" value="1"/>
</dbReference>
<dbReference type="InterPro" id="IPR011009">
    <property type="entry name" value="Kinase-like_dom_sf"/>
</dbReference>
<dbReference type="Proteomes" id="UP000502118">
    <property type="component" value="Chromosome"/>
</dbReference>
<evidence type="ECO:0000313" key="3">
    <source>
        <dbReference type="Proteomes" id="UP000502118"/>
    </source>
</evidence>
<dbReference type="PANTHER" id="PTHR40086:SF1">
    <property type="entry name" value="CELL CYCLE REGULATOR CCRZ"/>
    <property type="match status" value="1"/>
</dbReference>
<dbReference type="RefSeq" id="WP_171113072.1">
    <property type="nucleotide sequence ID" value="NZ_CP053097.1"/>
</dbReference>
<proteinExistence type="predicted"/>
<dbReference type="PANTHER" id="PTHR40086">
    <property type="entry name" value="PHOSPHOTRANSFERASE YTMP-RELATED"/>
    <property type="match status" value="1"/>
</dbReference>
<dbReference type="KEGG" id="mmio:HLA92_02090"/>
<keyword evidence="2" id="KW-0808">Transferase</keyword>
<feature type="domain" description="Aminoglycoside phosphotransferase" evidence="1">
    <location>
        <begin position="56"/>
        <end position="197"/>
    </location>
</feature>
<sequence length="247" mass="29323">MEKYQQQGFTNEVFLDSQNNHFIKKKIYEGFNHAVNYKDLNVFDFYPGAIEDNKEYLVTNFINGKTPKLDDDFLKAAGKLLITLHNSKIKLPPNNLARRFKVYRKIIHDKGLKIPVLDKYYKKINLFLKNVDTSAPCHNDVILANFIQQDHTNKIYLLDWEYATMGDIHFDLAYFIESQNLNEQQMQVFLEGYGDDFSPYILHIHRILVNYLVVLWVNKQDKKPFDETHCLNKIDPYFEKLKSMKRE</sequence>
<dbReference type="InterPro" id="IPR052077">
    <property type="entry name" value="CcrZ_PhaseVar_Mediator"/>
</dbReference>
<dbReference type="Pfam" id="PF01636">
    <property type="entry name" value="APH"/>
    <property type="match status" value="1"/>
</dbReference>
<keyword evidence="3" id="KW-1185">Reference proteome</keyword>
<accession>A0A6M4JCY3</accession>
<reference evidence="2 3" key="1">
    <citation type="submission" date="2020-05" db="EMBL/GenBank/DDBJ databases">
        <title>Novel Mycoplasma species detected in Mirounga angustirostris (northern elephant seal) from the USA.</title>
        <authorList>
            <person name="Volokhov D.V."/>
        </authorList>
    </citation>
    <scope>NUCLEOTIDE SEQUENCE [LARGE SCALE GENOMIC DNA]</scope>
    <source>
        <strain evidence="2 3">Mirounga ES2806-NAS</strain>
    </source>
</reference>
<dbReference type="GO" id="GO:0016740">
    <property type="term" value="F:transferase activity"/>
    <property type="evidence" value="ECO:0007669"/>
    <property type="project" value="UniProtKB-KW"/>
</dbReference>
<protein>
    <submittedName>
        <fullName evidence="2">Phosphotransferase</fullName>
    </submittedName>
</protein>